<dbReference type="AlphaFoldDB" id="A0AAV5MXS2"/>
<evidence type="ECO:0000256" key="7">
    <source>
        <dbReference type="ARBA" id="ARBA00023157"/>
    </source>
</evidence>
<feature type="domain" description="Peptidase C1A papain C-terminal" evidence="9">
    <location>
        <begin position="125"/>
        <end position="340"/>
    </location>
</feature>
<keyword evidence="6" id="KW-0865">Zymogen</keyword>
<proteinExistence type="inferred from homology"/>
<reference evidence="11 12" key="1">
    <citation type="journal article" date="2021" name="Commun. Biol.">
        <title>The genome of Shorea leprosula (Dipterocarpaceae) highlights the ecological relevance of drought in aseasonal tropical rainforests.</title>
        <authorList>
            <person name="Ng K.K.S."/>
            <person name="Kobayashi M.J."/>
            <person name="Fawcett J.A."/>
            <person name="Hatakeyama M."/>
            <person name="Paape T."/>
            <person name="Ng C.H."/>
            <person name="Ang C.C."/>
            <person name="Tnah L.H."/>
            <person name="Lee C.T."/>
            <person name="Nishiyama T."/>
            <person name="Sese J."/>
            <person name="O'Brien M.J."/>
            <person name="Copetti D."/>
            <person name="Mohd Noor M.I."/>
            <person name="Ong R.C."/>
            <person name="Putra M."/>
            <person name="Sireger I.Z."/>
            <person name="Indrioko S."/>
            <person name="Kosugi Y."/>
            <person name="Izuno A."/>
            <person name="Isagi Y."/>
            <person name="Lee S.L."/>
            <person name="Shimizu K.K."/>
        </authorList>
    </citation>
    <scope>NUCLEOTIDE SEQUENCE [LARGE SCALE GENOMIC DNA]</scope>
    <source>
        <strain evidence="11">214</strain>
    </source>
</reference>
<dbReference type="Proteomes" id="UP001054252">
    <property type="component" value="Unassembled WGS sequence"/>
</dbReference>
<dbReference type="Gene3D" id="3.90.70.10">
    <property type="entry name" value="Cysteine proteinases"/>
    <property type="match status" value="1"/>
</dbReference>
<dbReference type="InterPro" id="IPR000668">
    <property type="entry name" value="Peptidase_C1A_C"/>
</dbReference>
<evidence type="ECO:0000256" key="5">
    <source>
        <dbReference type="ARBA" id="ARBA00022807"/>
    </source>
</evidence>
<keyword evidence="3 8" id="KW-0732">Signal</keyword>
<evidence type="ECO:0000256" key="3">
    <source>
        <dbReference type="ARBA" id="ARBA00022729"/>
    </source>
</evidence>
<comment type="caution">
    <text evidence="11">The sequence shown here is derived from an EMBL/GenBank/DDBJ whole genome shotgun (WGS) entry which is preliminary data.</text>
</comment>
<dbReference type="EMBL" id="BPVZ01001295">
    <property type="protein sequence ID" value="GKV53352.1"/>
    <property type="molecule type" value="Genomic_DNA"/>
</dbReference>
<gene>
    <name evidence="11" type="ORF">SLEP1_g59885</name>
</gene>
<dbReference type="SMART" id="SM00645">
    <property type="entry name" value="Pept_C1"/>
    <property type="match status" value="1"/>
</dbReference>
<dbReference type="GO" id="GO:0006508">
    <property type="term" value="P:proteolysis"/>
    <property type="evidence" value="ECO:0007669"/>
    <property type="project" value="UniProtKB-KW"/>
</dbReference>
<evidence type="ECO:0000256" key="2">
    <source>
        <dbReference type="ARBA" id="ARBA00022670"/>
    </source>
</evidence>
<accession>A0AAV5MXS2</accession>
<dbReference type="InterPro" id="IPR038765">
    <property type="entry name" value="Papain-like_cys_pep_sf"/>
</dbReference>
<evidence type="ECO:0000256" key="1">
    <source>
        <dbReference type="ARBA" id="ARBA00008455"/>
    </source>
</evidence>
<feature type="chain" id="PRO_5043719521" evidence="8">
    <location>
        <begin position="22"/>
        <end position="341"/>
    </location>
</feature>
<feature type="signal peptide" evidence="8">
    <location>
        <begin position="1"/>
        <end position="21"/>
    </location>
</feature>
<keyword evidence="4" id="KW-0378">Hydrolase</keyword>
<feature type="domain" description="Cathepsin propeptide inhibitor" evidence="10">
    <location>
        <begin position="38"/>
        <end position="95"/>
    </location>
</feature>
<dbReference type="Pfam" id="PF00112">
    <property type="entry name" value="Peptidase_C1"/>
    <property type="match status" value="1"/>
</dbReference>
<dbReference type="InterPro" id="IPR013128">
    <property type="entry name" value="Peptidase_C1A"/>
</dbReference>
<dbReference type="PANTHER" id="PTHR12411">
    <property type="entry name" value="CYSTEINE PROTEASE FAMILY C1-RELATED"/>
    <property type="match status" value="1"/>
</dbReference>
<keyword evidence="5" id="KW-0788">Thiol protease</keyword>
<dbReference type="InterPro" id="IPR039417">
    <property type="entry name" value="Peptidase_C1A_papain-like"/>
</dbReference>
<evidence type="ECO:0000313" key="12">
    <source>
        <dbReference type="Proteomes" id="UP001054252"/>
    </source>
</evidence>
<evidence type="ECO:0000259" key="10">
    <source>
        <dbReference type="SMART" id="SM00848"/>
    </source>
</evidence>
<evidence type="ECO:0000256" key="6">
    <source>
        <dbReference type="ARBA" id="ARBA00023145"/>
    </source>
</evidence>
<dbReference type="InterPro" id="IPR025661">
    <property type="entry name" value="Pept_asp_AS"/>
</dbReference>
<dbReference type="GO" id="GO:0008234">
    <property type="term" value="F:cysteine-type peptidase activity"/>
    <property type="evidence" value="ECO:0007669"/>
    <property type="project" value="UniProtKB-KW"/>
</dbReference>
<evidence type="ECO:0000256" key="8">
    <source>
        <dbReference type="SAM" id="SignalP"/>
    </source>
</evidence>
<organism evidence="11 12">
    <name type="scientific">Rubroshorea leprosula</name>
    <dbReference type="NCBI Taxonomy" id="152421"/>
    <lineage>
        <taxon>Eukaryota</taxon>
        <taxon>Viridiplantae</taxon>
        <taxon>Streptophyta</taxon>
        <taxon>Embryophyta</taxon>
        <taxon>Tracheophyta</taxon>
        <taxon>Spermatophyta</taxon>
        <taxon>Magnoliopsida</taxon>
        <taxon>eudicotyledons</taxon>
        <taxon>Gunneridae</taxon>
        <taxon>Pentapetalae</taxon>
        <taxon>rosids</taxon>
        <taxon>malvids</taxon>
        <taxon>Malvales</taxon>
        <taxon>Dipterocarpaceae</taxon>
        <taxon>Rubroshorea</taxon>
    </lineage>
</organism>
<dbReference type="Pfam" id="PF08246">
    <property type="entry name" value="Inhibitor_I29"/>
    <property type="match status" value="1"/>
</dbReference>
<dbReference type="PROSITE" id="PS00640">
    <property type="entry name" value="THIOL_PROTEASE_ASN"/>
    <property type="match status" value="1"/>
</dbReference>
<dbReference type="InterPro" id="IPR025660">
    <property type="entry name" value="Pept_his_AS"/>
</dbReference>
<protein>
    <submittedName>
        <fullName evidence="11">Uncharacterized protein</fullName>
    </submittedName>
</protein>
<evidence type="ECO:0000313" key="11">
    <source>
        <dbReference type="EMBL" id="GKV53352.1"/>
    </source>
</evidence>
<keyword evidence="7" id="KW-1015">Disulfide bond</keyword>
<dbReference type="FunFam" id="3.90.70.10:FF:000023">
    <property type="entry name" value="Senescence-specific cysteine protease SAG39"/>
    <property type="match status" value="1"/>
</dbReference>
<evidence type="ECO:0000259" key="9">
    <source>
        <dbReference type="SMART" id="SM00645"/>
    </source>
</evidence>
<dbReference type="InterPro" id="IPR013201">
    <property type="entry name" value="Prot_inhib_I29"/>
</dbReference>
<dbReference type="CDD" id="cd02248">
    <property type="entry name" value="Peptidase_C1A"/>
    <property type="match status" value="1"/>
</dbReference>
<evidence type="ECO:0000256" key="4">
    <source>
        <dbReference type="ARBA" id="ARBA00022801"/>
    </source>
</evidence>
<dbReference type="PRINTS" id="PR00705">
    <property type="entry name" value="PAPAIN"/>
</dbReference>
<dbReference type="SMART" id="SM00848">
    <property type="entry name" value="Inhibitor_I29"/>
    <property type="match status" value="1"/>
</dbReference>
<name>A0AAV5MXS2_9ROSI</name>
<dbReference type="PROSITE" id="PS00639">
    <property type="entry name" value="THIOL_PROTEASE_HIS"/>
    <property type="match status" value="1"/>
</dbReference>
<dbReference type="SUPFAM" id="SSF54001">
    <property type="entry name" value="Cysteine proteinases"/>
    <property type="match status" value="1"/>
</dbReference>
<keyword evidence="12" id="KW-1185">Reference proteome</keyword>
<keyword evidence="2" id="KW-0645">Protease</keyword>
<comment type="similarity">
    <text evidence="1">Belongs to the peptidase C1 family.</text>
</comment>
<sequence length="341" mass="37796">MVSTHNKRVSIVLLMFLGTWAFQAVSRVLDEETIVQKHRLWMIQYGRAYVNEAEEGRRFKIFKDNLEYIENFNTLGNQTYELSLNIFADLNNEEFAASHTGYKDLPIAGTSKKSTVFRYENLTDFPPSVDWIQAGAVTNVQNQGDCNCCWAFSAVAAVEAIIQIKTGNLISLSEQQLVDCVDSNDGCSGGWMDNAFHYIVQNQGITSDANYPYKATDKKCDSKKAAVSTVTIHGYEDVPANNEAALLKAVSKQPVSVCLEGASKDFQFYSRGIFTGKCGTSLNHAVTVVGYGTSEDGTKYWLAKNSWGINWGEKGYMRILREIDAPQGLCGIAKKASYPIA</sequence>